<feature type="non-terminal residue" evidence="1">
    <location>
        <position position="1370"/>
    </location>
</feature>
<evidence type="ECO:0000313" key="1">
    <source>
        <dbReference type="EMBL" id="KAA6377590.1"/>
    </source>
</evidence>
<dbReference type="EMBL" id="SNRW01009702">
    <property type="protein sequence ID" value="KAA6377590.1"/>
    <property type="molecule type" value="Genomic_DNA"/>
</dbReference>
<sequence>FTLTPDVNDPIGSGGIIRAIDSTVSIKGTGNEFRNIVKTIPIQVDSKLGIGGSVIYYSSSIQTTSLTVEGAYFLDCKTQALIPLESLYGGAIYIDQHQIGNTIEFDRAIFESSVVESNQPSTIVRGAAIYVKLHEEGGATNSKFHVYNSQFIRGNASGGAGAIFIEGINVEEFDFKSDFFQKNEVFAIIDGKYLGSDIVINVDSQPPFDTTTTILNGFLEGSSSTSQRYYVYIYPIGIDYDNQSLINILGGGVGYADALDGIDTEGCGDIQKQCKTITYTRTQLGEIPDKDGQFGLITTVLIKNNFELETDLISQEQELVIRSQESSNKPVISSPGSYTSDKQEFFSVITEGNLELNTVKITLQRDGFVLFRITGGTLDIINTDIEYSLQQGQLQLGNISIIQNGNQGEKISITDSSFANIYSTDHNGTLIHLNYTNGDSTKFSIKNGNITNLWAQGAGASGGAIYINIDDGYDLQEKDLLDKDLYISNVTFSLNHAQIGENIYLEAKDLRTLFTDNDLDDIIELQDTTVEGENSVGGDRSLGSDGNPYLILLQNFKQNNRNPVYVGNQAGPLEGRDAPWCGSQAPLHCKTLDFAVNNRIDLTLPATINIIGSTAIDKEVIIVEFGQNLVIQSNTNEYAEITLTKPNLDGLDESKSYINFLRDSALRNLRINFGDKVLPYPFINFPWNSFKLTLDNVIFSNGSFNDHIIHISNGASLEVIDSEFQNLTGISSGSVLQAELIYPGSVIFTTVIFNGNSITGSEKGAAVYIKTIDSVRYISGSVTAIQFTNTTNTTFSNNHGNNNVVSNLYIDLENGNFAQMMVNKRIDLGGIYGLEKEPIQYPHPQYAGKGSKSEWIDLSIFVKNVTISKTFANELDSWSSEETWCGYEDFPCKTLNTAASNSQGSHQSATISVTVIEQTSITEPIIYEEHSLSFIGVLKQVDDSEDEGEFRPKVVINGNNLILTDETPYLIMSNARISIENLNFEIRGQNPFVQSIIYKGPDEIENDKLNLKNVKFSSIDNFIFTRQALIQLINSNANIEQSQFHSINTQSQGTIFLNTQNVTTQSIISQSEFVNCTTQEGNGGALVIQFGTGTERGPVILQEVLVDGCNGTNTSAGSAVLIAGQVSEKLFYVIDCFFKNNGNQPGSSVLDGSDLYYIDYTREDTLENITHFISSFSNSRSRKIGGNVHYPQFDQPNFDYLLPNITENYYIRVNLPVEEDKQDGTLQFPFDNIKKAIDVLPKRGIVKPNIYLIDIDTFEHGEIIIGDKIVSIQGGYKLEPLEPLQRPNQRFDEEIRNSTNPLFSIRNGTLNLKNIHFQTNSENTELVAVTGDGVLSLDTISRLRFVLIKGVPSISSSYVIQSAAPLPSVV</sequence>
<gene>
    <name evidence="1" type="ORF">EZS28_026883</name>
</gene>
<comment type="caution">
    <text evidence="1">The sequence shown here is derived from an EMBL/GenBank/DDBJ whole genome shotgun (WGS) entry which is preliminary data.</text>
</comment>
<dbReference type="Proteomes" id="UP000324800">
    <property type="component" value="Unassembled WGS sequence"/>
</dbReference>
<proteinExistence type="predicted"/>
<name>A0A5J4V5L0_9EUKA</name>
<evidence type="ECO:0000313" key="2">
    <source>
        <dbReference type="Proteomes" id="UP000324800"/>
    </source>
</evidence>
<protein>
    <submittedName>
        <fullName evidence="1">Uncharacterized protein</fullName>
    </submittedName>
</protein>
<organism evidence="1 2">
    <name type="scientific">Streblomastix strix</name>
    <dbReference type="NCBI Taxonomy" id="222440"/>
    <lineage>
        <taxon>Eukaryota</taxon>
        <taxon>Metamonada</taxon>
        <taxon>Preaxostyla</taxon>
        <taxon>Oxymonadida</taxon>
        <taxon>Streblomastigidae</taxon>
        <taxon>Streblomastix</taxon>
    </lineage>
</organism>
<accession>A0A5J4V5L0</accession>
<feature type="non-terminal residue" evidence="1">
    <location>
        <position position="1"/>
    </location>
</feature>
<reference evidence="1 2" key="1">
    <citation type="submission" date="2019-03" db="EMBL/GenBank/DDBJ databases">
        <title>Single cell metagenomics reveals metabolic interactions within the superorganism composed of flagellate Streblomastix strix and complex community of Bacteroidetes bacteria on its surface.</title>
        <authorList>
            <person name="Treitli S.C."/>
            <person name="Kolisko M."/>
            <person name="Husnik F."/>
            <person name="Keeling P."/>
            <person name="Hampl V."/>
        </authorList>
    </citation>
    <scope>NUCLEOTIDE SEQUENCE [LARGE SCALE GENOMIC DNA]</scope>
    <source>
        <strain evidence="1">ST1C</strain>
    </source>
</reference>